<accession>A0A951U929</accession>
<reference evidence="2" key="1">
    <citation type="submission" date="2021-05" db="EMBL/GenBank/DDBJ databases">
        <authorList>
            <person name="Pietrasiak N."/>
            <person name="Ward R."/>
            <person name="Stajich J.E."/>
            <person name="Kurbessoian T."/>
        </authorList>
    </citation>
    <scope>NUCLEOTIDE SEQUENCE</scope>
    <source>
        <strain evidence="2">CPER-KK1</strain>
    </source>
</reference>
<dbReference type="Proteomes" id="UP000753908">
    <property type="component" value="Unassembled WGS sequence"/>
</dbReference>
<dbReference type="SUPFAM" id="SSF46689">
    <property type="entry name" value="Homeodomain-like"/>
    <property type="match status" value="1"/>
</dbReference>
<comment type="caution">
    <text evidence="2">The sequence shown here is derived from an EMBL/GenBank/DDBJ whole genome shotgun (WGS) entry which is preliminary data.</text>
</comment>
<gene>
    <name evidence="2" type="ORF">KME25_08360</name>
</gene>
<evidence type="ECO:0000313" key="2">
    <source>
        <dbReference type="EMBL" id="MBW4544440.1"/>
    </source>
</evidence>
<dbReference type="AlphaFoldDB" id="A0A951U929"/>
<name>A0A951U929_9CYAN</name>
<protein>
    <submittedName>
        <fullName evidence="2">Helix-turn-helix domain-containing protein</fullName>
    </submittedName>
</protein>
<proteinExistence type="predicted"/>
<dbReference type="InterPro" id="IPR009057">
    <property type="entry name" value="Homeodomain-like_sf"/>
</dbReference>
<dbReference type="Pfam" id="PF13565">
    <property type="entry name" value="HTH_32"/>
    <property type="match status" value="1"/>
</dbReference>
<evidence type="ECO:0000313" key="3">
    <source>
        <dbReference type="Proteomes" id="UP000753908"/>
    </source>
</evidence>
<organism evidence="2 3">
    <name type="scientific">Symplocastrum torsivum CPER-KK1</name>
    <dbReference type="NCBI Taxonomy" id="450513"/>
    <lineage>
        <taxon>Bacteria</taxon>
        <taxon>Bacillati</taxon>
        <taxon>Cyanobacteriota</taxon>
        <taxon>Cyanophyceae</taxon>
        <taxon>Oscillatoriophycideae</taxon>
        <taxon>Oscillatoriales</taxon>
        <taxon>Microcoleaceae</taxon>
        <taxon>Symplocastrum</taxon>
    </lineage>
</organism>
<evidence type="ECO:0000256" key="1">
    <source>
        <dbReference type="SAM" id="MobiDB-lite"/>
    </source>
</evidence>
<feature type="region of interest" description="Disordered" evidence="1">
    <location>
        <begin position="145"/>
        <end position="168"/>
    </location>
</feature>
<reference evidence="2" key="2">
    <citation type="journal article" date="2022" name="Microbiol. Resour. Announc.">
        <title>Metagenome Sequencing to Explore Phylogenomics of Terrestrial Cyanobacteria.</title>
        <authorList>
            <person name="Ward R.D."/>
            <person name="Stajich J.E."/>
            <person name="Johansen J.R."/>
            <person name="Huntemann M."/>
            <person name="Clum A."/>
            <person name="Foster B."/>
            <person name="Foster B."/>
            <person name="Roux S."/>
            <person name="Palaniappan K."/>
            <person name="Varghese N."/>
            <person name="Mukherjee S."/>
            <person name="Reddy T.B.K."/>
            <person name="Daum C."/>
            <person name="Copeland A."/>
            <person name="Chen I.A."/>
            <person name="Ivanova N.N."/>
            <person name="Kyrpides N.C."/>
            <person name="Shapiro N."/>
            <person name="Eloe-Fadrosh E.A."/>
            <person name="Pietrasiak N."/>
        </authorList>
    </citation>
    <scope>NUCLEOTIDE SEQUENCE</scope>
    <source>
        <strain evidence="2">CPER-KK1</strain>
    </source>
</reference>
<sequence length="168" mass="18968">MAGVLKINITQTAQQLKTLLAKQTTARGKERVLALYLLKIGKATTLKDLALVLGRDPATLYRWLQKYKTHGLDGILAVRKGQGRKPAIPIEAMERLRQQLQNPEEFKTYGAVRSWLKEECGIDASYKVVHEAVRYKLNVQLQSAKPRNAQKNRPTKKALVETTSQSRC</sequence>
<dbReference type="EMBL" id="JAHHIF010000009">
    <property type="protein sequence ID" value="MBW4544440.1"/>
    <property type="molecule type" value="Genomic_DNA"/>
</dbReference>